<keyword evidence="1" id="KW-0175">Coiled coil</keyword>
<organism evidence="2 4">
    <name type="scientific">Treponema peruense</name>
    <dbReference type="NCBI Taxonomy" id="2787628"/>
    <lineage>
        <taxon>Bacteria</taxon>
        <taxon>Pseudomonadati</taxon>
        <taxon>Spirochaetota</taxon>
        <taxon>Spirochaetia</taxon>
        <taxon>Spirochaetales</taxon>
        <taxon>Treponemataceae</taxon>
        <taxon>Treponema</taxon>
    </lineage>
</organism>
<protein>
    <submittedName>
        <fullName evidence="2">Uncharacterized protein</fullName>
    </submittedName>
</protein>
<evidence type="ECO:0000313" key="4">
    <source>
        <dbReference type="Proteomes" id="UP000595224"/>
    </source>
</evidence>
<proteinExistence type="predicted"/>
<keyword evidence="4" id="KW-1185">Reference proteome</keyword>
<feature type="coiled-coil region" evidence="1">
    <location>
        <begin position="68"/>
        <end position="102"/>
    </location>
</feature>
<reference evidence="2 4" key="1">
    <citation type="submission" date="2020-11" db="EMBL/GenBank/DDBJ databases">
        <title>Treponema Peruensis nv. sp., first commensal Treponema isolated from human feces.</title>
        <authorList>
            <person name="Belkhou C."/>
            <person name="Raes J."/>
        </authorList>
    </citation>
    <scope>NUCLEOTIDE SEQUENCE [LARGE SCALE GENOMIC DNA]</scope>
    <source>
        <strain evidence="2 4">RCC2812</strain>
    </source>
</reference>
<gene>
    <name evidence="3" type="ORF">IWA51_01530</name>
    <name evidence="2" type="ORF">IWA51_07010</name>
</gene>
<dbReference type="KEGG" id="tper:IWA51_01530"/>
<evidence type="ECO:0000313" key="2">
    <source>
        <dbReference type="EMBL" id="QQA00032.1"/>
    </source>
</evidence>
<dbReference type="Proteomes" id="UP000595224">
    <property type="component" value="Chromosome"/>
</dbReference>
<dbReference type="EMBL" id="CP064936">
    <property type="protein sequence ID" value="QQA01329.1"/>
    <property type="molecule type" value="Genomic_DNA"/>
</dbReference>
<evidence type="ECO:0000313" key="3">
    <source>
        <dbReference type="EMBL" id="QQA01329.1"/>
    </source>
</evidence>
<dbReference type="AlphaFoldDB" id="A0A7T3RBI2"/>
<name>A0A7T3RBI2_9SPIR</name>
<evidence type="ECO:0000256" key="1">
    <source>
        <dbReference type="SAM" id="Coils"/>
    </source>
</evidence>
<dbReference type="KEGG" id="tper:IWA51_07010"/>
<accession>A0A7T3RBI2</accession>
<sequence length="143" mass="15905">MSVFFLCFCLFCTGCRSTEITHTDIVDGNSRTAGKLEATVNALDGATSSSRERIGKLIETSRSIEDGIEKLEYLFTGYEREVERLQCDIERIRKEAGDQSEDNNGSGAGTYNGDNYTNMSDIFKNQTQCKDSLLAESDSLKQK</sequence>
<dbReference type="EMBL" id="CP064936">
    <property type="protein sequence ID" value="QQA00032.1"/>
    <property type="molecule type" value="Genomic_DNA"/>
</dbReference>